<evidence type="ECO:0000256" key="6">
    <source>
        <dbReference type="HAMAP-Rule" id="MF_01894"/>
    </source>
</evidence>
<dbReference type="GO" id="GO:0005694">
    <property type="term" value="C:chromosome"/>
    <property type="evidence" value="ECO:0007669"/>
    <property type="project" value="InterPro"/>
</dbReference>
<dbReference type="Proteomes" id="UP000261812">
    <property type="component" value="Chromosome"/>
</dbReference>
<reference evidence="10" key="1">
    <citation type="submission" date="2018-09" db="EMBL/GenBank/DDBJ databases">
        <title>Complete genome sequence of thermophilic cyanobacteria strain Thermosynechococcus elongatus PKUAC-SCTE542.</title>
        <authorList>
            <person name="Liang Y."/>
            <person name="Tang J."/>
            <person name="Daroch M."/>
        </authorList>
    </citation>
    <scope>NUCLEOTIDE SEQUENCE [LARGE SCALE GENOMIC DNA]</scope>
    <source>
        <strain evidence="10">E542</strain>
    </source>
</reference>
<feature type="region of interest" description="Disordered" evidence="7">
    <location>
        <begin position="704"/>
        <end position="725"/>
    </location>
</feature>
<comment type="subunit">
    <text evidence="6">Homodimer.</text>
</comment>
<evidence type="ECO:0000313" key="9">
    <source>
        <dbReference type="EMBL" id="QLL29769.1"/>
    </source>
</evidence>
<dbReference type="PIRSF" id="PIRSF005719">
    <property type="entry name" value="SMC"/>
    <property type="match status" value="1"/>
</dbReference>
<keyword evidence="10" id="KW-1185">Reference proteome</keyword>
<evidence type="ECO:0000256" key="4">
    <source>
        <dbReference type="ARBA" id="ARBA00023054"/>
    </source>
</evidence>
<comment type="function">
    <text evidence="6">Required for chromosome condensation and partitioning.</text>
</comment>
<comment type="subcellular location">
    <subcellularLocation>
        <location evidence="6">Cytoplasm</location>
    </subcellularLocation>
</comment>
<dbReference type="CDD" id="cd03278">
    <property type="entry name" value="ABC_SMC_barmotin"/>
    <property type="match status" value="1"/>
</dbReference>
<organism evidence="9 10">
    <name type="scientific">Thermosynechococcus sichuanensis E542</name>
    <dbReference type="NCBI Taxonomy" id="2016101"/>
    <lineage>
        <taxon>Bacteria</taxon>
        <taxon>Bacillati</taxon>
        <taxon>Cyanobacteriota</taxon>
        <taxon>Cyanophyceae</taxon>
        <taxon>Acaryochloridales</taxon>
        <taxon>Thermosynechococcaceae</taxon>
        <taxon>Thermosynechococcus</taxon>
        <taxon>Thermosynechococcus sichuanensis</taxon>
    </lineage>
</organism>
<dbReference type="AlphaFoldDB" id="A0A7D6IN88"/>
<dbReference type="GO" id="GO:0007062">
    <property type="term" value="P:sister chromatid cohesion"/>
    <property type="evidence" value="ECO:0007669"/>
    <property type="project" value="InterPro"/>
</dbReference>
<feature type="coiled-coil region" evidence="6">
    <location>
        <begin position="974"/>
        <end position="1008"/>
    </location>
</feature>
<feature type="binding site" evidence="6">
    <location>
        <begin position="32"/>
        <end position="39"/>
    </location>
    <ligand>
        <name>ATP</name>
        <dbReference type="ChEBI" id="CHEBI:30616"/>
    </ligand>
</feature>
<dbReference type="Gene3D" id="3.30.70.1620">
    <property type="match status" value="1"/>
</dbReference>
<accession>A0A7D6IN88</accession>
<dbReference type="HAMAP" id="MF_01894">
    <property type="entry name" value="Smc_prok"/>
    <property type="match status" value="1"/>
</dbReference>
<dbReference type="InterPro" id="IPR010935">
    <property type="entry name" value="SMC_hinge"/>
</dbReference>
<feature type="coiled-coil region" evidence="6">
    <location>
        <begin position="828"/>
        <end position="855"/>
    </location>
</feature>
<dbReference type="GO" id="GO:0005524">
    <property type="term" value="F:ATP binding"/>
    <property type="evidence" value="ECO:0007669"/>
    <property type="project" value="UniProtKB-UniRule"/>
</dbReference>
<dbReference type="Gene3D" id="3.40.50.300">
    <property type="entry name" value="P-loop containing nucleotide triphosphate hydrolases"/>
    <property type="match status" value="2"/>
</dbReference>
<comment type="domain">
    <text evidence="6">Contains large globular domains required for ATP hydrolysis at each terminus and a third globular domain forming a flexible hinge near the middle of the molecule. These domains are separated by coiled-coil structures.</text>
</comment>
<dbReference type="GO" id="GO:0005737">
    <property type="term" value="C:cytoplasm"/>
    <property type="evidence" value="ECO:0007669"/>
    <property type="project" value="UniProtKB-SubCell"/>
</dbReference>
<dbReference type="GO" id="GO:0030261">
    <property type="term" value="P:chromosome condensation"/>
    <property type="evidence" value="ECO:0007669"/>
    <property type="project" value="InterPro"/>
</dbReference>
<comment type="similarity">
    <text evidence="6">Belongs to the SMC family.</text>
</comment>
<evidence type="ECO:0000256" key="7">
    <source>
        <dbReference type="SAM" id="MobiDB-lite"/>
    </source>
</evidence>
<evidence type="ECO:0000256" key="5">
    <source>
        <dbReference type="ARBA" id="ARBA00023125"/>
    </source>
</evidence>
<keyword evidence="2 6" id="KW-0547">Nucleotide-binding</keyword>
<dbReference type="Pfam" id="PF02463">
    <property type="entry name" value="SMC_N"/>
    <property type="match status" value="1"/>
</dbReference>
<dbReference type="SUPFAM" id="SSF75553">
    <property type="entry name" value="Smc hinge domain"/>
    <property type="match status" value="1"/>
</dbReference>
<protein>
    <recommendedName>
        <fullName evidence="6">Chromosome partition protein Smc</fullName>
    </recommendedName>
</protein>
<evidence type="ECO:0000313" key="10">
    <source>
        <dbReference type="Proteomes" id="UP000261812"/>
    </source>
</evidence>
<dbReference type="InterPro" id="IPR027417">
    <property type="entry name" value="P-loop_NTPase"/>
</dbReference>
<feature type="coiled-coil region" evidence="6">
    <location>
        <begin position="901"/>
        <end position="935"/>
    </location>
</feature>
<dbReference type="NCBIfam" id="TIGR02168">
    <property type="entry name" value="SMC_prok_B"/>
    <property type="match status" value="1"/>
</dbReference>
<gene>
    <name evidence="6 9" type="primary">smc</name>
    <name evidence="9" type="ORF">D3A95_02650</name>
</gene>
<dbReference type="InterPro" id="IPR036277">
    <property type="entry name" value="SMC_hinge_sf"/>
</dbReference>
<dbReference type="SMART" id="SM00968">
    <property type="entry name" value="SMC_hinge"/>
    <property type="match status" value="1"/>
</dbReference>
<feature type="coiled-coil region" evidence="6">
    <location>
        <begin position="166"/>
        <end position="506"/>
    </location>
</feature>
<dbReference type="GO" id="GO:0006260">
    <property type="term" value="P:DNA replication"/>
    <property type="evidence" value="ECO:0007669"/>
    <property type="project" value="UniProtKB-UniRule"/>
</dbReference>
<evidence type="ECO:0000256" key="3">
    <source>
        <dbReference type="ARBA" id="ARBA00022840"/>
    </source>
</evidence>
<dbReference type="Gene3D" id="1.20.1060.20">
    <property type="match status" value="1"/>
</dbReference>
<dbReference type="EMBL" id="CP032152">
    <property type="protein sequence ID" value="QLL29769.1"/>
    <property type="molecule type" value="Genomic_DNA"/>
</dbReference>
<proteinExistence type="inferred from homology"/>
<dbReference type="InterPro" id="IPR024704">
    <property type="entry name" value="SMC"/>
</dbReference>
<dbReference type="PANTHER" id="PTHR18937">
    <property type="entry name" value="STRUCTURAL MAINTENANCE OF CHROMOSOMES SMC FAMILY MEMBER"/>
    <property type="match status" value="1"/>
</dbReference>
<evidence type="ECO:0000256" key="1">
    <source>
        <dbReference type="ARBA" id="ARBA00022490"/>
    </source>
</evidence>
<dbReference type="SUPFAM" id="SSF52540">
    <property type="entry name" value="P-loop containing nucleoside triphosphate hydrolases"/>
    <property type="match status" value="2"/>
</dbReference>
<feature type="domain" description="SMC hinge" evidence="8">
    <location>
        <begin position="521"/>
        <end position="635"/>
    </location>
</feature>
<dbReference type="Pfam" id="PF06470">
    <property type="entry name" value="SMC_hinge"/>
    <property type="match status" value="1"/>
</dbReference>
<sequence length="1168" mass="133093">MYIKQLELTNFKSFGGTTVIPLLPGFTVISGPNGSGKSNLLDALLFALGLAGSKGMRAERLPDLVNHSQTRRGHSVIETRVTVTFALDAETEWRVTRRLRVTKQGTYTSTYAVNDQPCTLNELHDQLQAFCIYPQGYNVVLQGDVTSIISMNAKARREIIDELAGVADFDRKIAQAREKLDTVKEREERFRIVEQELIQQRDRLQRDRLQAEKYQALRLELQEREQWLLVRQWQAHEAQKAQLQAQIQTLQKEQVERQVQLQQKAREIETAAVTLEQLNQQVKALGEEEYLRLQAALADLHAQQRQCQRQQTAYQQQQEQLGRQLQQQQAQYHRQQLQQQQLAEALEQQQGDRPPLVQAVATSQATLDALRQQAQELNTAAQAWFQEHSQRRQRIDALIHELEPSRSELSRLQERSQQLRQRQEELQQAATTLEAQQLELQDALTTAAAAVKQEEQQLQTLAQQLATAQQQLSLVEETYQRLEREQRQKQRELDQLEARQQAVQESQGSFATRLILGADLPGVLGLVAQLGQVEPRYQLALEIAAGARLGNIVVADDSVAAAAIAILKRERAGRATFLPLNKMARPKPLPPISLEGCVDYALNLVTFEPQYAPIFAYVFGSTLVFESLEAARQYLGQYRMVTLEGDLLEPSGAMTGGSYSRTNTLRFGQGVTPQESAEVQQVRDRLGELERLLDRLLQERTQKQGRVNDLSQALSEARQSHRDRQRQWEQLQQQQQHLNRQQADLSRQQQHISQELTAAETELAHLEARLPELEAELAAERLALNALEANPSHQQWQHLQEQLQAQEKIHADHVAALQAVDQALGDRHRQLEQLARDLQQIAQEMQRLRQAQQETLYQQQALDQTLGDLTMQIQSTQTALSELDARLGQLRSDRDRQDYQLRQYQKDYQQLEWQYQKAMDTLTTLQTQLQELSAIEAPPLPQPLPEVPTDLSLSDIQQQCQALEKRLRAMEPVNMLAIQEFEETQGRLNELQEKLAVLAAERTEILLRIENFTTLRHQSFREAFDAVNANFQTIFATLSDGDGYLQLESPEDPFAGGLNLVAHPKGKPVQRLASMSGGEKSLTALSFIFALQRYRPSPFYAFDEVDMFLDGANVERLAKMIQQQSQEAQFIVVSLRRPMIEAAQRTIGVTQARGQHTQVIGLDLTAHH</sequence>
<name>A0A7D6IN88_9CYAN</name>
<keyword evidence="4 6" id="KW-0175">Coiled coil</keyword>
<dbReference type="KEGG" id="tsq:D3A95_02650"/>
<dbReference type="GO" id="GO:0003677">
    <property type="term" value="F:DNA binding"/>
    <property type="evidence" value="ECO:0007669"/>
    <property type="project" value="UniProtKB-UniRule"/>
</dbReference>
<evidence type="ECO:0000256" key="2">
    <source>
        <dbReference type="ARBA" id="ARBA00022741"/>
    </source>
</evidence>
<dbReference type="InterPro" id="IPR011890">
    <property type="entry name" value="SMC_prok"/>
</dbReference>
<dbReference type="NCBIfam" id="TIGR02169">
    <property type="entry name" value="SMC_prok_A"/>
    <property type="match status" value="1"/>
</dbReference>
<dbReference type="InterPro" id="IPR003395">
    <property type="entry name" value="RecF/RecN/SMC_N"/>
</dbReference>
<dbReference type="GO" id="GO:0016887">
    <property type="term" value="F:ATP hydrolysis activity"/>
    <property type="evidence" value="ECO:0007669"/>
    <property type="project" value="InterPro"/>
</dbReference>
<keyword evidence="5 6" id="KW-0238">DNA-binding</keyword>
<keyword evidence="3 6" id="KW-0067">ATP-binding</keyword>
<dbReference type="GO" id="GO:0007059">
    <property type="term" value="P:chromosome segregation"/>
    <property type="evidence" value="ECO:0007669"/>
    <property type="project" value="UniProtKB-UniRule"/>
</dbReference>
<evidence type="ECO:0000259" key="8">
    <source>
        <dbReference type="SMART" id="SM00968"/>
    </source>
</evidence>
<keyword evidence="1 6" id="KW-0963">Cytoplasm</keyword>